<evidence type="ECO:0000256" key="6">
    <source>
        <dbReference type="ARBA" id="ARBA00059383"/>
    </source>
</evidence>
<comment type="catalytic activity">
    <reaction evidence="1">
        <text>GDP-alpha-D-mannose = GDP-4-dehydro-alpha-D-rhamnose + H2O</text>
        <dbReference type="Rhea" id="RHEA:23820"/>
        <dbReference type="ChEBI" id="CHEBI:15377"/>
        <dbReference type="ChEBI" id="CHEBI:57527"/>
        <dbReference type="ChEBI" id="CHEBI:57964"/>
        <dbReference type="EC" id="4.2.1.47"/>
    </reaction>
</comment>
<dbReference type="GO" id="GO:0008446">
    <property type="term" value="F:GDP-mannose 4,6-dehydratase activity"/>
    <property type="evidence" value="ECO:0007669"/>
    <property type="project" value="UniProtKB-EC"/>
</dbReference>
<feature type="domain" description="NAD(P)-binding" evidence="7">
    <location>
        <begin position="5"/>
        <end position="311"/>
    </location>
</feature>
<protein>
    <recommendedName>
        <fullName evidence="4">GDP-mannose 4,6-dehydratase</fullName>
        <ecNumber evidence="4">4.2.1.47</ecNumber>
    </recommendedName>
</protein>
<dbReference type="InterPro" id="IPR006368">
    <property type="entry name" value="GDP_Man_deHydtase"/>
</dbReference>
<keyword evidence="5 8" id="KW-0456">Lyase</keyword>
<dbReference type="STRING" id="565045.NOR51B_562"/>
<proteinExistence type="inferred from homology"/>
<dbReference type="InterPro" id="IPR016040">
    <property type="entry name" value="NAD(P)-bd_dom"/>
</dbReference>
<name>B8KUZ9_9GAMM</name>
<dbReference type="PANTHER" id="PTHR43715">
    <property type="entry name" value="GDP-MANNOSE 4,6-DEHYDRATASE"/>
    <property type="match status" value="1"/>
</dbReference>
<reference evidence="9" key="1">
    <citation type="journal article" date="2013" name="BMC Microbiol.">
        <title>Taxonomy and evolution of bacteriochlorophyll a-containing members of the OM60/NOR5 clade of marine gammaproteobacteria: description of Luminiphilus syltensis gen. nov., sp. nov., reclassification of Haliea rubra as Pseudohaliea rubra gen. nov., comb. nov., and emendation of Chromatocurvus halotolerans.</title>
        <authorList>
            <person name="Spring S."/>
            <person name="Riedel T."/>
            <person name="Sproer C."/>
            <person name="Yan S."/>
            <person name="Harder J."/>
            <person name="Fuchs B.M."/>
        </authorList>
    </citation>
    <scope>NUCLEOTIDE SEQUENCE [LARGE SCALE GENOMIC DNA]</scope>
    <source>
        <strain evidence="9">NOR51-B</strain>
    </source>
</reference>
<dbReference type="Gene3D" id="3.40.50.720">
    <property type="entry name" value="NAD(P)-binding Rossmann-like Domain"/>
    <property type="match status" value="1"/>
</dbReference>
<dbReference type="OrthoDB" id="9779041at2"/>
<dbReference type="GO" id="GO:0042351">
    <property type="term" value="P:'de novo' GDP-L-fucose biosynthetic process"/>
    <property type="evidence" value="ECO:0007669"/>
    <property type="project" value="TreeGrafter"/>
</dbReference>
<dbReference type="Pfam" id="PF16363">
    <property type="entry name" value="GDP_Man_Dehyd"/>
    <property type="match status" value="1"/>
</dbReference>
<dbReference type="EC" id="4.2.1.47" evidence="4"/>
<dbReference type="InterPro" id="IPR036291">
    <property type="entry name" value="NAD(P)-bd_dom_sf"/>
</dbReference>
<dbReference type="AlphaFoldDB" id="B8KUZ9"/>
<evidence type="ECO:0000259" key="7">
    <source>
        <dbReference type="Pfam" id="PF16363"/>
    </source>
</evidence>
<dbReference type="EMBL" id="DS999411">
    <property type="protein sequence ID" value="EED34624.1"/>
    <property type="molecule type" value="Genomic_DNA"/>
</dbReference>
<dbReference type="PANTHER" id="PTHR43715:SF1">
    <property type="entry name" value="GDP-MANNOSE 4,6 DEHYDRATASE"/>
    <property type="match status" value="1"/>
</dbReference>
<dbReference type="CDD" id="cd05260">
    <property type="entry name" value="GDP_MD_SDR_e"/>
    <property type="match status" value="1"/>
</dbReference>
<accession>B8KUZ9</accession>
<keyword evidence="9" id="KW-1185">Reference proteome</keyword>
<evidence type="ECO:0000256" key="3">
    <source>
        <dbReference type="ARBA" id="ARBA00009263"/>
    </source>
</evidence>
<dbReference type="RefSeq" id="WP_009019372.1">
    <property type="nucleotide sequence ID" value="NZ_DS999411.1"/>
</dbReference>
<evidence type="ECO:0000313" key="8">
    <source>
        <dbReference type="EMBL" id="EED34624.1"/>
    </source>
</evidence>
<dbReference type="FunFam" id="3.40.50.720:FF:000924">
    <property type="entry name" value="GDP-mannose 4,6 dehydratase"/>
    <property type="match status" value="1"/>
</dbReference>
<dbReference type="Gene3D" id="3.90.25.10">
    <property type="entry name" value="UDP-galactose 4-epimerase, domain 1"/>
    <property type="match status" value="1"/>
</dbReference>
<evidence type="ECO:0000256" key="2">
    <source>
        <dbReference type="ARBA" id="ARBA00001937"/>
    </source>
</evidence>
<dbReference type="HOGENOM" id="CLU_007383_14_0_6"/>
<dbReference type="SUPFAM" id="SSF51735">
    <property type="entry name" value="NAD(P)-binding Rossmann-fold domains"/>
    <property type="match status" value="1"/>
</dbReference>
<evidence type="ECO:0000256" key="4">
    <source>
        <dbReference type="ARBA" id="ARBA00011989"/>
    </source>
</evidence>
<dbReference type="eggNOG" id="COG1089">
    <property type="taxonomic scope" value="Bacteria"/>
</dbReference>
<comment type="cofactor">
    <cofactor evidence="2">
        <name>NADP(+)</name>
        <dbReference type="ChEBI" id="CHEBI:58349"/>
    </cofactor>
</comment>
<dbReference type="Proteomes" id="UP000004699">
    <property type="component" value="Unassembled WGS sequence"/>
</dbReference>
<evidence type="ECO:0000256" key="1">
    <source>
        <dbReference type="ARBA" id="ARBA00000188"/>
    </source>
</evidence>
<comment type="similarity">
    <text evidence="3">Belongs to the NAD(P)-dependent epimerase/dehydratase family. GDP-mannose 4,6-dehydratase subfamily.</text>
</comment>
<sequence>MKTALICGVTGQDGAYLAEFLIQKGYEVFGTTRDAQGKSFVNLRRLGIEEKVAVLSMAPEDFRSVFVTIKNIRPDEIYFLCGQSSVAMSFEQPAETIQSYTLGTLNVLEACRMIDKPIRQYHAGSSECFGNTVGVPANESFPFSPRSPYAVAKASAFWLTANYREAYGLFACTGVLFNHESPLRPYRFVTQKIIQTAKRIAAGSGEVLELGNLEVSRDWGWAPDYVEAMWRMLQQDLPRDFVIATGQTYSLEQFVSATFGQLGLDWRDHVRSNAEFFRPTDILVSRADPSLARIEMGWKAKFGMEEVVSKMLDSDDIVVV</sequence>
<gene>
    <name evidence="8" type="ORF">NOR51B_562</name>
</gene>
<organism evidence="8 9">
    <name type="scientific">Luminiphilus syltensis NOR5-1B</name>
    <dbReference type="NCBI Taxonomy" id="565045"/>
    <lineage>
        <taxon>Bacteria</taxon>
        <taxon>Pseudomonadati</taxon>
        <taxon>Pseudomonadota</taxon>
        <taxon>Gammaproteobacteria</taxon>
        <taxon>Cellvibrionales</taxon>
        <taxon>Halieaceae</taxon>
        <taxon>Luminiphilus</taxon>
    </lineage>
</organism>
<evidence type="ECO:0000256" key="5">
    <source>
        <dbReference type="ARBA" id="ARBA00023239"/>
    </source>
</evidence>
<evidence type="ECO:0000313" key="9">
    <source>
        <dbReference type="Proteomes" id="UP000004699"/>
    </source>
</evidence>
<comment type="function">
    <text evidence="6">Catalyzes the conversion of GDP-D-mannose to GDP-4-dehydro-6-deoxy-D-mannose.</text>
</comment>